<dbReference type="RefSeq" id="WP_212996297.1">
    <property type="nucleotide sequence ID" value="NZ_BAAATW010000001.1"/>
</dbReference>
<sequence length="422" mass="45035">MTVIDLGVVGTVRDGRPAPRPRRFLVLGRLLAVACLLTVTASVPPRPDPFTALWSIPLNDGPDQFQTAEDAIHVLHHGPPNQLITYSLRTGAVRSTVTMPDEARIISETAGDIVLIALGATSPPFFGRETVAVDTVTGRQLWRLPGAVTGFADGLVLLSEWGPDARTVRTLRVVGLRDGVQAWSRSAPYGWVSTVTDKGRIITVLGDGHAEVRTLADGRLVAQGALPWTGISRINARDGILVVENYDDVRQQNKVTVFDLATMRPQWAAVALGNGGIVDCGPVLCGYDGTGVSGWDRATGIQRWYKARTNVIYPLDGGRVGTSVGELGTDELVVLSAESGAVVSRTPRAKMVPSHGSATVYVLATTVTPFAQTAVWRLDQHTGRPTLLGLIGQLMDYSCDSRAELLICATADARLVTLAYAG</sequence>
<dbReference type="SUPFAM" id="SSF50998">
    <property type="entry name" value="Quinoprotein alcohol dehydrogenase-like"/>
    <property type="match status" value="1"/>
</dbReference>
<organism evidence="1 2">
    <name type="scientific">Winogradskya consettensis</name>
    <dbReference type="NCBI Taxonomy" id="113560"/>
    <lineage>
        <taxon>Bacteria</taxon>
        <taxon>Bacillati</taxon>
        <taxon>Actinomycetota</taxon>
        <taxon>Actinomycetes</taxon>
        <taxon>Micromonosporales</taxon>
        <taxon>Micromonosporaceae</taxon>
        <taxon>Winogradskya</taxon>
    </lineage>
</organism>
<keyword evidence="2" id="KW-1185">Reference proteome</keyword>
<evidence type="ECO:0000313" key="1">
    <source>
        <dbReference type="EMBL" id="GIM69046.1"/>
    </source>
</evidence>
<comment type="caution">
    <text evidence="1">The sequence shown here is derived from an EMBL/GenBank/DDBJ whole genome shotgun (WGS) entry which is preliminary data.</text>
</comment>
<dbReference type="InterPro" id="IPR011047">
    <property type="entry name" value="Quinoprotein_ADH-like_sf"/>
</dbReference>
<dbReference type="EMBL" id="BOQP01000006">
    <property type="protein sequence ID" value="GIM69046.1"/>
    <property type="molecule type" value="Genomic_DNA"/>
</dbReference>
<reference evidence="1" key="1">
    <citation type="submission" date="2021-03" db="EMBL/GenBank/DDBJ databases">
        <title>Whole genome shotgun sequence of Actinoplanes consettensis NBRC 14913.</title>
        <authorList>
            <person name="Komaki H."/>
            <person name="Tamura T."/>
        </authorList>
    </citation>
    <scope>NUCLEOTIDE SEQUENCE</scope>
    <source>
        <strain evidence="1">NBRC 14913</strain>
    </source>
</reference>
<proteinExistence type="predicted"/>
<protein>
    <submittedName>
        <fullName evidence="1">Uncharacterized protein</fullName>
    </submittedName>
</protein>
<name>A0A919VK49_9ACTN</name>
<dbReference type="AlphaFoldDB" id="A0A919VK49"/>
<dbReference type="Proteomes" id="UP000680865">
    <property type="component" value="Unassembled WGS sequence"/>
</dbReference>
<accession>A0A919VK49</accession>
<evidence type="ECO:0000313" key="2">
    <source>
        <dbReference type="Proteomes" id="UP000680865"/>
    </source>
</evidence>
<gene>
    <name evidence="1" type="ORF">Aco04nite_13480</name>
</gene>